<keyword evidence="1" id="KW-0433">Leucine-rich repeat</keyword>
<comment type="caution">
    <text evidence="3">The sequence shown here is derived from an EMBL/GenBank/DDBJ whole genome shotgun (WGS) entry which is preliminary data.</text>
</comment>
<organism evidence="3 4">
    <name type="scientific">Hemibagrus guttatus</name>
    <dbReference type="NCBI Taxonomy" id="175788"/>
    <lineage>
        <taxon>Eukaryota</taxon>
        <taxon>Metazoa</taxon>
        <taxon>Chordata</taxon>
        <taxon>Craniata</taxon>
        <taxon>Vertebrata</taxon>
        <taxon>Euteleostomi</taxon>
        <taxon>Actinopterygii</taxon>
        <taxon>Neopterygii</taxon>
        <taxon>Teleostei</taxon>
        <taxon>Ostariophysi</taxon>
        <taxon>Siluriformes</taxon>
        <taxon>Bagridae</taxon>
        <taxon>Hemibagrus</taxon>
    </lineage>
</organism>
<dbReference type="SUPFAM" id="SSF52047">
    <property type="entry name" value="RNI-like"/>
    <property type="match status" value="1"/>
</dbReference>
<dbReference type="Gene3D" id="3.80.10.10">
    <property type="entry name" value="Ribonuclease Inhibitor"/>
    <property type="match status" value="1"/>
</dbReference>
<dbReference type="EMBL" id="JAUCMX010000019">
    <property type="protein sequence ID" value="KAK3516001.1"/>
    <property type="molecule type" value="Genomic_DNA"/>
</dbReference>
<keyword evidence="2" id="KW-0677">Repeat</keyword>
<sequence length="140" mass="16047">MSLLLYVEYTNIVNNKSYCNSPKEIFHVPKVVVHYDRLCECNVTEESCRALFSVLSSNSSSLRELDLSGNNLQDSGVKLLSAGLKNPHCTLEILSFVSQFWWLLFQRRAHEHQSYYPSGLISKFSVFYSGFTGYFNQRGT</sequence>
<name>A0AAE0USS2_9TELE</name>
<proteinExistence type="predicted"/>
<evidence type="ECO:0000256" key="2">
    <source>
        <dbReference type="ARBA" id="ARBA00022737"/>
    </source>
</evidence>
<evidence type="ECO:0000313" key="4">
    <source>
        <dbReference type="Proteomes" id="UP001274896"/>
    </source>
</evidence>
<reference evidence="3" key="1">
    <citation type="submission" date="2023-06" db="EMBL/GenBank/DDBJ databases">
        <title>Male Hemibagrus guttatus genome.</title>
        <authorList>
            <person name="Bian C."/>
        </authorList>
    </citation>
    <scope>NUCLEOTIDE SEQUENCE</scope>
    <source>
        <strain evidence="3">Male_cb2023</strain>
        <tissue evidence="3">Muscle</tissue>
    </source>
</reference>
<keyword evidence="4" id="KW-1185">Reference proteome</keyword>
<dbReference type="AlphaFoldDB" id="A0AAE0USS2"/>
<dbReference type="SMART" id="SM00368">
    <property type="entry name" value="LRR_RI"/>
    <property type="match status" value="1"/>
</dbReference>
<dbReference type="Proteomes" id="UP001274896">
    <property type="component" value="Unassembled WGS sequence"/>
</dbReference>
<accession>A0AAE0USS2</accession>
<evidence type="ECO:0000313" key="3">
    <source>
        <dbReference type="EMBL" id="KAK3516001.1"/>
    </source>
</evidence>
<dbReference type="InterPro" id="IPR032675">
    <property type="entry name" value="LRR_dom_sf"/>
</dbReference>
<protein>
    <submittedName>
        <fullName evidence="3">Uncharacterized protein</fullName>
    </submittedName>
</protein>
<dbReference type="InterPro" id="IPR051261">
    <property type="entry name" value="NLR"/>
</dbReference>
<dbReference type="PROSITE" id="PS51450">
    <property type="entry name" value="LRR"/>
    <property type="match status" value="1"/>
</dbReference>
<evidence type="ECO:0000256" key="1">
    <source>
        <dbReference type="ARBA" id="ARBA00022614"/>
    </source>
</evidence>
<dbReference type="PANTHER" id="PTHR24106">
    <property type="entry name" value="NACHT, LRR AND CARD DOMAINS-CONTAINING"/>
    <property type="match status" value="1"/>
</dbReference>
<gene>
    <name evidence="3" type="ORF">QTP70_000715</name>
</gene>
<dbReference type="Pfam" id="PF13516">
    <property type="entry name" value="LRR_6"/>
    <property type="match status" value="1"/>
</dbReference>
<dbReference type="InterPro" id="IPR001611">
    <property type="entry name" value="Leu-rich_rpt"/>
</dbReference>